<accession>A0ABD2JY40</accession>
<dbReference type="FunFam" id="2.40.50.740:FF:000001">
    <property type="entry name" value="40S ribosomal protein S4"/>
    <property type="match status" value="1"/>
</dbReference>
<dbReference type="AlphaFoldDB" id="A0ABD2JY40"/>
<dbReference type="InterPro" id="IPR041982">
    <property type="entry name" value="Ribosomal_eS4_KOW"/>
</dbReference>
<dbReference type="GO" id="GO:0019843">
    <property type="term" value="F:rRNA binding"/>
    <property type="evidence" value="ECO:0007669"/>
    <property type="project" value="UniProtKB-KW"/>
</dbReference>
<gene>
    <name evidence="10" type="ORF">niasHT_024382</name>
</gene>
<evidence type="ECO:0000256" key="7">
    <source>
        <dbReference type="ARBA" id="ARBA00035402"/>
    </source>
</evidence>
<dbReference type="Gene3D" id="2.40.50.740">
    <property type="match status" value="1"/>
</dbReference>
<sequence length="181" mass="20224">MIKKNECVFFTEPKRGENKASETFRLLYDVKGRFVIHRIQSREGQYKLCKVKKQAVGDKQVPYIVTHDARTIRYPDPHIKADDTVVIDIGTGKVTDYVKFDAGNICMITGGHNIGRVGIVGHRERHPGSFDIVHIKDSAGHSFATRMTNVFIIGKGTTPVELRVLVPDGGVGAQWHGQQQN</sequence>
<keyword evidence="11" id="KW-1185">Reference proteome</keyword>
<dbReference type="Pfam" id="PF16121">
    <property type="entry name" value="40S_S4_C"/>
    <property type="match status" value="1"/>
</dbReference>
<dbReference type="GO" id="GO:0005840">
    <property type="term" value="C:ribosome"/>
    <property type="evidence" value="ECO:0007669"/>
    <property type="project" value="UniProtKB-KW"/>
</dbReference>
<dbReference type="PANTHER" id="PTHR11581:SF0">
    <property type="entry name" value="SMALL RIBOSOMAL SUBUNIT PROTEIN ES4"/>
    <property type="match status" value="1"/>
</dbReference>
<evidence type="ECO:0000256" key="3">
    <source>
        <dbReference type="ARBA" id="ARBA00022884"/>
    </source>
</evidence>
<comment type="similarity">
    <text evidence="1">Belongs to the eukaryotic ribosomal protein eS4 family.</text>
</comment>
<evidence type="ECO:0000256" key="1">
    <source>
        <dbReference type="ARBA" id="ARBA00007500"/>
    </source>
</evidence>
<feature type="domain" description="Small ribosomal subunit protein eS4 central region" evidence="8">
    <location>
        <begin position="21"/>
        <end position="94"/>
    </location>
</feature>
<comment type="caution">
    <text evidence="10">The sequence shown here is derived from an EMBL/GenBank/DDBJ whole genome shotgun (WGS) entry which is preliminary data.</text>
</comment>
<keyword evidence="3" id="KW-0694">RNA-binding</keyword>
<dbReference type="EMBL" id="JBICBT010000879">
    <property type="protein sequence ID" value="KAL3095556.1"/>
    <property type="molecule type" value="Genomic_DNA"/>
</dbReference>
<dbReference type="InterPro" id="IPR032277">
    <property type="entry name" value="Ribosomal_eS4_C"/>
</dbReference>
<keyword evidence="2" id="KW-0699">rRNA-binding</keyword>
<evidence type="ECO:0000256" key="5">
    <source>
        <dbReference type="ARBA" id="ARBA00023274"/>
    </source>
</evidence>
<dbReference type="GO" id="GO:1990904">
    <property type="term" value="C:ribonucleoprotein complex"/>
    <property type="evidence" value="ECO:0007669"/>
    <property type="project" value="UniProtKB-KW"/>
</dbReference>
<evidence type="ECO:0000259" key="9">
    <source>
        <dbReference type="Pfam" id="PF16121"/>
    </source>
</evidence>
<name>A0ABD2JY40_9BILA</name>
<keyword evidence="5" id="KW-0687">Ribonucleoprotein</keyword>
<evidence type="ECO:0000256" key="2">
    <source>
        <dbReference type="ARBA" id="ARBA00022730"/>
    </source>
</evidence>
<protein>
    <recommendedName>
        <fullName evidence="6">Small ribosomal subunit protein eS4</fullName>
    </recommendedName>
    <alternativeName>
        <fullName evidence="7">40S ribosomal protein S4</fullName>
    </alternativeName>
</protein>
<feature type="domain" description="Small ribosomal subunit protein eS4 C-terminal" evidence="9">
    <location>
        <begin position="137"/>
        <end position="159"/>
    </location>
</feature>
<reference evidence="10 11" key="1">
    <citation type="submission" date="2024-10" db="EMBL/GenBank/DDBJ databases">
        <authorList>
            <person name="Kim D."/>
        </authorList>
    </citation>
    <scope>NUCLEOTIDE SEQUENCE [LARGE SCALE GENOMIC DNA]</scope>
    <source>
        <strain evidence="10">BH-2024</strain>
    </source>
</reference>
<evidence type="ECO:0000256" key="4">
    <source>
        <dbReference type="ARBA" id="ARBA00022980"/>
    </source>
</evidence>
<dbReference type="Pfam" id="PF00900">
    <property type="entry name" value="Ribosomal_S4e"/>
    <property type="match status" value="1"/>
</dbReference>
<dbReference type="InterPro" id="IPR013845">
    <property type="entry name" value="Ribosomal_eS4_central_region"/>
</dbReference>
<dbReference type="CDD" id="cd06087">
    <property type="entry name" value="KOW_RPS4"/>
    <property type="match status" value="1"/>
</dbReference>
<dbReference type="Proteomes" id="UP001620626">
    <property type="component" value="Unassembled WGS sequence"/>
</dbReference>
<organism evidence="10 11">
    <name type="scientific">Heterodera trifolii</name>
    <dbReference type="NCBI Taxonomy" id="157864"/>
    <lineage>
        <taxon>Eukaryota</taxon>
        <taxon>Metazoa</taxon>
        <taxon>Ecdysozoa</taxon>
        <taxon>Nematoda</taxon>
        <taxon>Chromadorea</taxon>
        <taxon>Rhabditida</taxon>
        <taxon>Tylenchina</taxon>
        <taxon>Tylenchomorpha</taxon>
        <taxon>Tylenchoidea</taxon>
        <taxon>Heteroderidae</taxon>
        <taxon>Heteroderinae</taxon>
        <taxon>Heterodera</taxon>
    </lineage>
</organism>
<dbReference type="InterPro" id="IPR014722">
    <property type="entry name" value="Rib_uL2_dom2"/>
</dbReference>
<keyword evidence="4" id="KW-0689">Ribosomal protein</keyword>
<proteinExistence type="inferred from homology"/>
<evidence type="ECO:0000256" key="6">
    <source>
        <dbReference type="ARBA" id="ARBA00035272"/>
    </source>
</evidence>
<dbReference type="Gene3D" id="2.30.30.30">
    <property type="match status" value="1"/>
</dbReference>
<evidence type="ECO:0000259" key="8">
    <source>
        <dbReference type="Pfam" id="PF00900"/>
    </source>
</evidence>
<dbReference type="PANTHER" id="PTHR11581">
    <property type="entry name" value="30S/40S RIBOSOMAL PROTEIN S4"/>
    <property type="match status" value="1"/>
</dbReference>
<dbReference type="FunFam" id="2.30.30.30:FF:000005">
    <property type="entry name" value="40S ribosomal protein S4"/>
    <property type="match status" value="1"/>
</dbReference>
<dbReference type="InterPro" id="IPR038237">
    <property type="entry name" value="Ribosomal_eS4_central_sf"/>
</dbReference>
<evidence type="ECO:0000313" key="10">
    <source>
        <dbReference type="EMBL" id="KAL3095556.1"/>
    </source>
</evidence>
<evidence type="ECO:0000313" key="11">
    <source>
        <dbReference type="Proteomes" id="UP001620626"/>
    </source>
</evidence>
<dbReference type="InterPro" id="IPR000876">
    <property type="entry name" value="Ribosomal_eS4"/>
</dbReference>